<evidence type="ECO:0000313" key="1">
    <source>
        <dbReference type="EMBL" id="KAH7974974.1"/>
    </source>
</evidence>
<proteinExistence type="predicted"/>
<accession>A0ACB8DRH1</accession>
<protein>
    <submittedName>
        <fullName evidence="1">Uncharacterized protein</fullName>
    </submittedName>
</protein>
<keyword evidence="2" id="KW-1185">Reference proteome</keyword>
<gene>
    <name evidence="1" type="ORF">HPB49_022310</name>
</gene>
<comment type="caution">
    <text evidence="1">The sequence shown here is derived from an EMBL/GenBank/DDBJ whole genome shotgun (WGS) entry which is preliminary data.</text>
</comment>
<sequence>MPGKLFYSDDKKDLVKELVRKYKCSIENEKSDTLSLTRKSKAWEALTAELNSAENVRPRTVAQLRKLWDNLQQRWRKEKAKQIRDVMATVSIAGGGLPLEPMDERLSQIEAAVAHLWERVDKTYDNDRPLSTEPGDRMADIIARMIQSNPENSDDCQ</sequence>
<name>A0ACB8DRH1_DERSI</name>
<organism evidence="1 2">
    <name type="scientific">Dermacentor silvarum</name>
    <name type="common">Tick</name>
    <dbReference type="NCBI Taxonomy" id="543639"/>
    <lineage>
        <taxon>Eukaryota</taxon>
        <taxon>Metazoa</taxon>
        <taxon>Ecdysozoa</taxon>
        <taxon>Arthropoda</taxon>
        <taxon>Chelicerata</taxon>
        <taxon>Arachnida</taxon>
        <taxon>Acari</taxon>
        <taxon>Parasitiformes</taxon>
        <taxon>Ixodida</taxon>
        <taxon>Ixodoidea</taxon>
        <taxon>Ixodidae</taxon>
        <taxon>Rhipicephalinae</taxon>
        <taxon>Dermacentor</taxon>
    </lineage>
</organism>
<dbReference type="EMBL" id="CM023479">
    <property type="protein sequence ID" value="KAH7974974.1"/>
    <property type="molecule type" value="Genomic_DNA"/>
</dbReference>
<reference evidence="1" key="1">
    <citation type="submission" date="2020-05" db="EMBL/GenBank/DDBJ databases">
        <title>Large-scale comparative analyses of tick genomes elucidate their genetic diversity and vector capacities.</title>
        <authorList>
            <person name="Jia N."/>
            <person name="Wang J."/>
            <person name="Shi W."/>
            <person name="Du L."/>
            <person name="Sun Y."/>
            <person name="Zhan W."/>
            <person name="Jiang J."/>
            <person name="Wang Q."/>
            <person name="Zhang B."/>
            <person name="Ji P."/>
            <person name="Sakyi L.B."/>
            <person name="Cui X."/>
            <person name="Yuan T."/>
            <person name="Jiang B."/>
            <person name="Yang W."/>
            <person name="Lam T.T.-Y."/>
            <person name="Chang Q."/>
            <person name="Ding S."/>
            <person name="Wang X."/>
            <person name="Zhu J."/>
            <person name="Ruan X."/>
            <person name="Zhao L."/>
            <person name="Wei J."/>
            <person name="Que T."/>
            <person name="Du C."/>
            <person name="Cheng J."/>
            <person name="Dai P."/>
            <person name="Han X."/>
            <person name="Huang E."/>
            <person name="Gao Y."/>
            <person name="Liu J."/>
            <person name="Shao H."/>
            <person name="Ye R."/>
            <person name="Li L."/>
            <person name="Wei W."/>
            <person name="Wang X."/>
            <person name="Wang C."/>
            <person name="Yang T."/>
            <person name="Huo Q."/>
            <person name="Li W."/>
            <person name="Guo W."/>
            <person name="Chen H."/>
            <person name="Zhou L."/>
            <person name="Ni X."/>
            <person name="Tian J."/>
            <person name="Zhou Y."/>
            <person name="Sheng Y."/>
            <person name="Liu T."/>
            <person name="Pan Y."/>
            <person name="Xia L."/>
            <person name="Li J."/>
            <person name="Zhao F."/>
            <person name="Cao W."/>
        </authorList>
    </citation>
    <scope>NUCLEOTIDE SEQUENCE</scope>
    <source>
        <strain evidence="1">Dsil-2018</strain>
    </source>
</reference>
<dbReference type="Proteomes" id="UP000821865">
    <property type="component" value="Chromosome 10"/>
</dbReference>
<evidence type="ECO:0000313" key="2">
    <source>
        <dbReference type="Proteomes" id="UP000821865"/>
    </source>
</evidence>